<dbReference type="GO" id="GO:0003677">
    <property type="term" value="F:DNA binding"/>
    <property type="evidence" value="ECO:0007669"/>
    <property type="project" value="UniProtKB-KW"/>
</dbReference>
<accession>A0A1T5FJ48</accession>
<name>A0A1T5FJ48_9BACT</name>
<dbReference type="KEGG" id="asx:CDL62_09820"/>
<keyword evidence="2" id="KW-1185">Reference proteome</keyword>
<keyword evidence="1" id="KW-0238">DNA-binding</keyword>
<dbReference type="InterPro" id="IPR038475">
    <property type="entry name" value="RecG_C_sf"/>
</dbReference>
<dbReference type="Pfam" id="PF13412">
    <property type="entry name" value="HTH_24"/>
    <property type="match status" value="1"/>
</dbReference>
<dbReference type="EMBL" id="FUYV01000008">
    <property type="protein sequence ID" value="SKB96165.1"/>
    <property type="molecule type" value="Genomic_DNA"/>
</dbReference>
<dbReference type="Proteomes" id="UP000191055">
    <property type="component" value="Unassembled WGS sequence"/>
</dbReference>
<dbReference type="Gene3D" id="3.30.565.60">
    <property type="match status" value="1"/>
</dbReference>
<evidence type="ECO:0000313" key="1">
    <source>
        <dbReference type="EMBL" id="SKB96165.1"/>
    </source>
</evidence>
<dbReference type="Pfam" id="PF13749">
    <property type="entry name" value="HATPase_c_4"/>
    <property type="match status" value="1"/>
</dbReference>
<dbReference type="AlphaFoldDB" id="A0A1T5FJ48"/>
<dbReference type="PANTHER" id="PTHR30595">
    <property type="entry name" value="GLPR-RELATED TRANSCRIPTIONAL REPRESSOR"/>
    <property type="match status" value="1"/>
</dbReference>
<dbReference type="STRING" id="889453.SAMN03080601_01597"/>
<protein>
    <submittedName>
        <fullName evidence="1">Winged helix-turn-helix DNA-binding</fullName>
    </submittedName>
</protein>
<reference evidence="1 2" key="1">
    <citation type="submission" date="2017-02" db="EMBL/GenBank/DDBJ databases">
        <authorList>
            <person name="Peterson S.W."/>
        </authorList>
    </citation>
    <scope>NUCLEOTIDE SEQUENCE [LARGE SCALE GENOMIC DNA]</scope>
    <source>
        <strain evidence="1 2">DSM 24412</strain>
    </source>
</reference>
<sequence length="277" mass="31856">MYLNHQLNDIDLEKVQAVIESMKISNLTINEDPLSFLFKYDLVRGQDITNAAYLLFKNKVSALTTIELGRFQDEITIKDSSRTKEDVLKQIEQVLDFVKKHINREVIITGEARNIQKWQYPLNAIREIVTNLIVHRVCRLSSDSIVKIFDDRIEFFNPGRLPKNITVDDLLNNRYRSTPRNKLIADLCKDIGLIGKYGSGIQRVINNFIDAGLPVLLFQNISVGFMVTVYSEKVGERLSVNQRKIIELMTKDAYVTARELSEMLGISVRKIETNISY</sequence>
<evidence type="ECO:0000313" key="2">
    <source>
        <dbReference type="Proteomes" id="UP000191055"/>
    </source>
</evidence>
<organism evidence="1 2">
    <name type="scientific">Alkalitalea saponilacus</name>
    <dbReference type="NCBI Taxonomy" id="889453"/>
    <lineage>
        <taxon>Bacteria</taxon>
        <taxon>Pseudomonadati</taxon>
        <taxon>Bacteroidota</taxon>
        <taxon>Bacteroidia</taxon>
        <taxon>Marinilabiliales</taxon>
        <taxon>Marinilabiliaceae</taxon>
        <taxon>Alkalitalea</taxon>
    </lineage>
</organism>
<dbReference type="PANTHER" id="PTHR30595:SF6">
    <property type="entry name" value="SCHLAFEN ALBA-2 DOMAIN-CONTAINING PROTEIN"/>
    <property type="match status" value="1"/>
</dbReference>
<gene>
    <name evidence="1" type="ORF">SAMN03080601_01597</name>
</gene>
<proteinExistence type="predicted"/>